<reference evidence="1" key="1">
    <citation type="submission" date="2011-10" db="EMBL/GenBank/DDBJ databases">
        <title>The Genome Sequence of Oxalobacter formigenes HOxBLS.</title>
        <authorList>
            <consortium name="The Broad Institute Genome Sequencing Platform"/>
            <person name="Earl A."/>
            <person name="Ward D."/>
            <person name="Feldgarden M."/>
            <person name="Gevers D."/>
            <person name="Allison M.J."/>
            <person name="Humphrey S."/>
            <person name="Young S.K."/>
            <person name="Zeng Q."/>
            <person name="Gargeya S."/>
            <person name="Fitzgerald M."/>
            <person name="Haas B."/>
            <person name="Abouelleil A."/>
            <person name="Alvarado L."/>
            <person name="Arachchi H.M."/>
            <person name="Berlin A."/>
            <person name="Brown A."/>
            <person name="Chapman S.B."/>
            <person name="Chen Z."/>
            <person name="Dunbar C."/>
            <person name="Freedman E."/>
            <person name="Gearin G."/>
            <person name="Goldberg J."/>
            <person name="Griggs A."/>
            <person name="Gujja S."/>
            <person name="Heiman D."/>
            <person name="Howarth C."/>
            <person name="Larson L."/>
            <person name="Lui A."/>
            <person name="MacDonald P.J.P."/>
            <person name="Montmayeur A."/>
            <person name="Murphy C."/>
            <person name="Neiman D."/>
            <person name="Pearson M."/>
            <person name="Priest M."/>
            <person name="Roberts A."/>
            <person name="Saif S."/>
            <person name="Shea T."/>
            <person name="Shenoy N."/>
            <person name="Sisk P."/>
            <person name="Stolte C."/>
            <person name="Sykes S."/>
            <person name="Wortman J."/>
            <person name="Nusbaum C."/>
            <person name="Birren B."/>
        </authorList>
    </citation>
    <scope>NUCLEOTIDE SEQUENCE [LARGE SCALE GENOMIC DNA]</scope>
    <source>
        <strain evidence="1">HOxBLS</strain>
    </source>
</reference>
<sequence length="181" mass="20509">MKKRAKPRRPEAQALARTRLMAPGLFPICPERVFLSSKTPPSNGPFFPARQTPDFRPGLLNPDLFHPSGKRESARWLLSLPISRLKERQGRIGFYPDTALPAGFPKPPPCRGASPETYKRQRRKTLRLPPAKLPEKRFCPFYGACNTAPRKSPFSRKKKAGIPSSFPEGNRPLLRHFDARI</sequence>
<keyword evidence="2" id="KW-1185">Reference proteome</keyword>
<evidence type="ECO:0000313" key="1">
    <source>
        <dbReference type="EMBL" id="EQM95184.1"/>
    </source>
</evidence>
<dbReference type="EMBL" id="ACDP02000023">
    <property type="protein sequence ID" value="EQM95184.1"/>
    <property type="molecule type" value="Genomic_DNA"/>
</dbReference>
<organism evidence="1 2">
    <name type="scientific">Oxalobacter paraformigenes</name>
    <dbReference type="NCBI Taxonomy" id="556268"/>
    <lineage>
        <taxon>Bacteria</taxon>
        <taxon>Pseudomonadati</taxon>
        <taxon>Pseudomonadota</taxon>
        <taxon>Betaproteobacteria</taxon>
        <taxon>Burkholderiales</taxon>
        <taxon>Oxalobacteraceae</taxon>
        <taxon>Oxalobacter</taxon>
    </lineage>
</organism>
<protein>
    <submittedName>
        <fullName evidence="1">Uncharacterized protein</fullName>
    </submittedName>
</protein>
<dbReference type="Proteomes" id="UP000003973">
    <property type="component" value="Unassembled WGS sequence"/>
</dbReference>
<name>T5LT05_9BURK</name>
<comment type="caution">
    <text evidence="1">The sequence shown here is derived from an EMBL/GenBank/DDBJ whole genome shotgun (WGS) entry which is preliminary data.</text>
</comment>
<gene>
    <name evidence="1" type="ORF">OFAG_02280</name>
</gene>
<dbReference type="HOGENOM" id="CLU_1487648_0_0_4"/>
<proteinExistence type="predicted"/>
<dbReference type="AlphaFoldDB" id="T5LT05"/>
<accession>T5LT05</accession>
<evidence type="ECO:0000313" key="2">
    <source>
        <dbReference type="Proteomes" id="UP000003973"/>
    </source>
</evidence>